<name>A0A3M0CX16_9EURY</name>
<proteinExistence type="predicted"/>
<feature type="transmembrane region" description="Helical" evidence="11">
    <location>
        <begin position="445"/>
        <end position="467"/>
    </location>
</feature>
<gene>
    <name evidence="12" type="ORF">ATH50_2431</name>
</gene>
<feature type="transmembrane region" description="Helical" evidence="11">
    <location>
        <begin position="144"/>
        <end position="163"/>
    </location>
</feature>
<protein>
    <recommendedName>
        <fullName evidence="9">Multidrug-efflux transporter</fullName>
    </recommendedName>
</protein>
<dbReference type="PANTHER" id="PTHR43298:SF2">
    <property type="entry name" value="FMN_FAD EXPORTER YEEO-RELATED"/>
    <property type="match status" value="1"/>
</dbReference>
<evidence type="ECO:0000313" key="13">
    <source>
        <dbReference type="Proteomes" id="UP000277326"/>
    </source>
</evidence>
<dbReference type="EMBL" id="REFS01000005">
    <property type="protein sequence ID" value="RMB13100.1"/>
    <property type="molecule type" value="Genomic_DNA"/>
</dbReference>
<dbReference type="Pfam" id="PF01554">
    <property type="entry name" value="MatE"/>
    <property type="match status" value="2"/>
</dbReference>
<evidence type="ECO:0000256" key="3">
    <source>
        <dbReference type="ARBA" id="ARBA00022449"/>
    </source>
</evidence>
<evidence type="ECO:0000256" key="10">
    <source>
        <dbReference type="SAM" id="MobiDB-lite"/>
    </source>
</evidence>
<dbReference type="InterPro" id="IPR048279">
    <property type="entry name" value="MdtK-like"/>
</dbReference>
<feature type="transmembrane region" description="Helical" evidence="11">
    <location>
        <begin position="206"/>
        <end position="229"/>
    </location>
</feature>
<keyword evidence="4" id="KW-1003">Cell membrane</keyword>
<dbReference type="AlphaFoldDB" id="A0A3M0CX16"/>
<feature type="transmembrane region" description="Helical" evidence="11">
    <location>
        <begin position="330"/>
        <end position="349"/>
    </location>
</feature>
<feature type="transmembrane region" description="Helical" evidence="11">
    <location>
        <begin position="59"/>
        <end position="82"/>
    </location>
</feature>
<comment type="subcellular location">
    <subcellularLocation>
        <location evidence="1">Cell membrane</location>
        <topology evidence="1">Multi-pass membrane protein</topology>
    </subcellularLocation>
</comment>
<keyword evidence="3" id="KW-0050">Antiport</keyword>
<accession>A0A3M0CX16</accession>
<evidence type="ECO:0000256" key="6">
    <source>
        <dbReference type="ARBA" id="ARBA00022989"/>
    </source>
</evidence>
<dbReference type="GO" id="GO:0005886">
    <property type="term" value="C:plasma membrane"/>
    <property type="evidence" value="ECO:0007669"/>
    <property type="project" value="UniProtKB-SubCell"/>
</dbReference>
<evidence type="ECO:0000256" key="9">
    <source>
        <dbReference type="ARBA" id="ARBA00031636"/>
    </source>
</evidence>
<evidence type="ECO:0000256" key="5">
    <source>
        <dbReference type="ARBA" id="ARBA00022692"/>
    </source>
</evidence>
<feature type="transmembrane region" description="Helical" evidence="11">
    <location>
        <begin position="411"/>
        <end position="439"/>
    </location>
</feature>
<evidence type="ECO:0000256" key="7">
    <source>
        <dbReference type="ARBA" id="ARBA00023065"/>
    </source>
</evidence>
<feature type="compositionally biased region" description="Acidic residues" evidence="10">
    <location>
        <begin position="487"/>
        <end position="503"/>
    </location>
</feature>
<dbReference type="GO" id="GO:0006811">
    <property type="term" value="P:monoatomic ion transport"/>
    <property type="evidence" value="ECO:0007669"/>
    <property type="project" value="UniProtKB-KW"/>
</dbReference>
<dbReference type="PANTHER" id="PTHR43298">
    <property type="entry name" value="MULTIDRUG RESISTANCE PROTEIN NORM-RELATED"/>
    <property type="match status" value="1"/>
</dbReference>
<feature type="transmembrane region" description="Helical" evidence="11">
    <location>
        <begin position="103"/>
        <end position="124"/>
    </location>
</feature>
<keyword evidence="8 11" id="KW-0472">Membrane</keyword>
<evidence type="ECO:0000256" key="2">
    <source>
        <dbReference type="ARBA" id="ARBA00022448"/>
    </source>
</evidence>
<comment type="caution">
    <text evidence="12">The sequence shown here is derived from an EMBL/GenBank/DDBJ whole genome shotgun (WGS) entry which is preliminary data.</text>
</comment>
<reference evidence="12 13" key="1">
    <citation type="journal article" date="2015" name="Stand. Genomic Sci.">
        <title>Genomic Encyclopedia of Bacterial and Archaeal Type Strains, Phase III: the genomes of soil and plant-associated and newly described type strains.</title>
        <authorList>
            <person name="Whitman W.B."/>
            <person name="Woyke T."/>
            <person name="Klenk H.P."/>
            <person name="Zhou Y."/>
            <person name="Lilburn T.G."/>
            <person name="Beck B.J."/>
            <person name="De Vos P."/>
            <person name="Vandamme P."/>
            <person name="Eisen J.A."/>
            <person name="Garrity G."/>
            <person name="Hugenholtz P."/>
            <person name="Kyrpides N.C."/>
        </authorList>
    </citation>
    <scope>NUCLEOTIDE SEQUENCE [LARGE SCALE GENOMIC DNA]</scope>
    <source>
        <strain evidence="12 13">CGMCC 1.10124</strain>
    </source>
</reference>
<evidence type="ECO:0000313" key="12">
    <source>
        <dbReference type="EMBL" id="RMB13100.1"/>
    </source>
</evidence>
<feature type="region of interest" description="Disordered" evidence="10">
    <location>
        <begin position="483"/>
        <end position="503"/>
    </location>
</feature>
<dbReference type="NCBIfam" id="TIGR00797">
    <property type="entry name" value="matE"/>
    <property type="match status" value="1"/>
</dbReference>
<keyword evidence="7" id="KW-0406">Ion transport</keyword>
<evidence type="ECO:0000256" key="4">
    <source>
        <dbReference type="ARBA" id="ARBA00022475"/>
    </source>
</evidence>
<keyword evidence="5 11" id="KW-0812">Transmembrane</keyword>
<dbReference type="GO" id="GO:0042910">
    <property type="term" value="F:xenobiotic transmembrane transporter activity"/>
    <property type="evidence" value="ECO:0007669"/>
    <property type="project" value="InterPro"/>
</dbReference>
<dbReference type="InterPro" id="IPR002528">
    <property type="entry name" value="MATE_fam"/>
</dbReference>
<evidence type="ECO:0000256" key="8">
    <source>
        <dbReference type="ARBA" id="ARBA00023136"/>
    </source>
</evidence>
<keyword evidence="2" id="KW-0813">Transport</keyword>
<feature type="transmembrane region" description="Helical" evidence="11">
    <location>
        <begin position="369"/>
        <end position="390"/>
    </location>
</feature>
<sequence>MAVVGERTPRMSDRREAIVDGSIPRTLVGLALPLVAQNVVRVAQQVIDTFWLGRLGETAVAAVGLTIPVLGLLFALLVTPFVGTQILVSQRVGADDDAGARRMVVHGFALAVVVGALVGGAVALGADPIVRLVGAGPDVAPGAALYLGVVALGLPLAGASDALEAGFVGRGDSRASLWINIATVAVNVVLDPFLIFGWWIFPQLGIEGAALATVAGYAAGLLLALGLALGPRMNLSRRHLSLTAADFRELLSVGAPITGQQVVSQSVRVLLVGVVAIAGGAAGLAAYTVGARVASVAVLPSRGLGQAAQSMVGQNVGADRPTRARRTTRVGVAVAAGSLALLGVVQWFVPGPVARIFVPDLAGDGYALTVQYLTILAYGYPAIGAVDLLLAGFNGAGRTRTSFVADLLKYWAVRLPVAALALPATASVSVLGVAVAPGLDWGMPAIFWAVTGSNVVAAVGVGAYYAAAVRGGLFADAAKGVETDTAPPDDADTDSDATADPTD</sequence>
<dbReference type="PIRSF" id="PIRSF006603">
    <property type="entry name" value="DinF"/>
    <property type="match status" value="1"/>
</dbReference>
<keyword evidence="6 11" id="KW-1133">Transmembrane helix</keyword>
<dbReference type="Proteomes" id="UP000277326">
    <property type="component" value="Unassembled WGS sequence"/>
</dbReference>
<evidence type="ECO:0000256" key="1">
    <source>
        <dbReference type="ARBA" id="ARBA00004651"/>
    </source>
</evidence>
<dbReference type="InterPro" id="IPR050222">
    <property type="entry name" value="MATE_MdtK"/>
</dbReference>
<dbReference type="GO" id="GO:0015297">
    <property type="term" value="F:antiporter activity"/>
    <property type="evidence" value="ECO:0007669"/>
    <property type="project" value="UniProtKB-KW"/>
</dbReference>
<evidence type="ECO:0000256" key="11">
    <source>
        <dbReference type="SAM" id="Phobius"/>
    </source>
</evidence>
<organism evidence="12 13">
    <name type="scientific">Haloplanus aerogenes</name>
    <dbReference type="NCBI Taxonomy" id="660522"/>
    <lineage>
        <taxon>Archaea</taxon>
        <taxon>Methanobacteriati</taxon>
        <taxon>Methanobacteriota</taxon>
        <taxon>Stenosarchaea group</taxon>
        <taxon>Halobacteria</taxon>
        <taxon>Halobacteriales</taxon>
        <taxon>Haloferacaceae</taxon>
        <taxon>Haloplanus</taxon>
    </lineage>
</organism>
<feature type="transmembrane region" description="Helical" evidence="11">
    <location>
        <begin position="175"/>
        <end position="200"/>
    </location>
</feature>